<reference evidence="3 4" key="3">
    <citation type="journal article" date="2022" name="Nucleic Acids Res.">
        <title>Non-canonical Staphylococcus aureus pathogenicity island repression.</title>
        <authorList>
            <person name="Miguel-Romero L."/>
            <person name="Alqasmi M."/>
            <person name="Bacarizo J."/>
            <person name="Tan J.A."/>
            <person name="Cogdell R.J."/>
            <person name="Chen J."/>
            <person name="Byron O."/>
            <person name="Christie G.E."/>
            <person name="Marina A."/>
            <person name="Penades J.R."/>
        </authorList>
    </citation>
    <scope>X-RAY CRYSTALLOGRAPHY (2.90 ANGSTROMS)</scope>
</reference>
<dbReference type="SMART" id="SM00530">
    <property type="entry name" value="HTH_XRE"/>
    <property type="match status" value="1"/>
</dbReference>
<accession>O54475</accession>
<dbReference type="CDD" id="cd00093">
    <property type="entry name" value="HTH_XRE"/>
    <property type="match status" value="1"/>
</dbReference>
<dbReference type="SUPFAM" id="SSF47413">
    <property type="entry name" value="lambda repressor-like DNA-binding domains"/>
    <property type="match status" value="1"/>
</dbReference>
<organism evidence="2">
    <name type="scientific">Staphylococcus aureus</name>
    <dbReference type="NCBI Taxonomy" id="1280"/>
    <lineage>
        <taxon>Bacteria</taxon>
        <taxon>Bacillati</taxon>
        <taxon>Bacillota</taxon>
        <taxon>Bacilli</taxon>
        <taxon>Bacillales</taxon>
        <taxon>Staphylococcaceae</taxon>
        <taxon>Staphylococcus</taxon>
    </lineage>
</organism>
<dbReference type="AlphaFoldDB" id="O54475"/>
<evidence type="ECO:0007829" key="3">
    <source>
        <dbReference type="PDB" id="7P4A"/>
    </source>
</evidence>
<reference evidence="2" key="2">
    <citation type="submission" date="2002-01" db="EMBL/GenBank/DDBJ databases">
        <authorList>
            <person name="Barry P.C."/>
            <person name="Novick R.P."/>
        </authorList>
    </citation>
    <scope>NUCLEOTIDE SEQUENCE</scope>
    <source>
        <strain evidence="2">RN4282</strain>
    </source>
</reference>
<feature type="domain" description="HTH cro/C1-type" evidence="1">
    <location>
        <begin position="10"/>
        <end position="65"/>
    </location>
</feature>
<dbReference type="InterPro" id="IPR010982">
    <property type="entry name" value="Lambda_DNA-bd_dom_sf"/>
</dbReference>
<evidence type="ECO:0000259" key="1">
    <source>
        <dbReference type="PROSITE" id="PS50943"/>
    </source>
</evidence>
<evidence type="ECO:0000313" key="2">
    <source>
        <dbReference type="EMBL" id="AAC28967.2"/>
    </source>
</evidence>
<sequence length="247" mass="29482">MIYMTFGEILKKERVSWKLSVKELSTLSGVSQTYISKLENGKRNFPSLETIFNLLIGFKTHIEYKMGSESPFYEINNSYLDEILIMFINSSNSTISDRDPNELITQFNEYYDVTIKKKQNENSKIESDIFSNKIKLVKGTTKKEVIEKPYFDLNWLLTQNEYEVFFDRSFLLDNNFLNKKHFTEKDMYYYNVLNDNDLKTIKDLIVVFLLNKYNYIKNKDDFFNIFTNSEDDKTKRDALYKILYETD</sequence>
<keyword evidence="3 4" id="KW-0002">3D-structure</keyword>
<dbReference type="Gene3D" id="1.10.260.40">
    <property type="entry name" value="lambda repressor-like DNA-binding domains"/>
    <property type="match status" value="1"/>
</dbReference>
<dbReference type="PROSITE" id="PS50943">
    <property type="entry name" value="HTH_CROC1"/>
    <property type="match status" value="1"/>
</dbReference>
<proteinExistence type="evidence at protein level"/>
<dbReference type="PDB" id="7ZVI">
    <property type="method" value="X-ray"/>
    <property type="resolution" value="2.97 A"/>
    <property type="chains" value="A=1-247"/>
</dbReference>
<dbReference type="PDB" id="7P4A">
    <property type="method" value="X-ray"/>
    <property type="resolution" value="2.90 A"/>
    <property type="chains" value="A/B=1-247"/>
</dbReference>
<dbReference type="SMR" id="O54475"/>
<name>O54475_STAAU</name>
<reference evidence="2" key="1">
    <citation type="journal article" date="1998" name="Mol. Microbiol.">
        <title>The gene for toxic shock toxin is carried by a family of mobile pathogenicity islands in Staphylococcus aureus.</title>
        <authorList>
            <person name="Lindsay J.A."/>
            <person name="Ruzin A."/>
            <person name="Ross H.F."/>
            <person name="Kurepina N."/>
            <person name="Novick R.P."/>
        </authorList>
    </citation>
    <scope>NUCLEOTIDE SEQUENCE</scope>
    <source>
        <strain evidence="2">RN4282</strain>
    </source>
</reference>
<dbReference type="EMBL" id="U93688">
    <property type="protein sequence ID" value="AAC28967.2"/>
    <property type="molecule type" value="Genomic_DNA"/>
</dbReference>
<protein>
    <submittedName>
        <fullName evidence="2">Orf22</fullName>
    </submittedName>
</protein>
<dbReference type="GO" id="GO:0003677">
    <property type="term" value="F:DNA binding"/>
    <property type="evidence" value="ECO:0007669"/>
    <property type="project" value="InterPro"/>
</dbReference>
<dbReference type="InterPro" id="IPR001387">
    <property type="entry name" value="Cro/C1-type_HTH"/>
</dbReference>
<evidence type="ECO:0007829" key="4">
    <source>
        <dbReference type="PDB" id="7ZVI"/>
    </source>
</evidence>
<dbReference type="Pfam" id="PF01381">
    <property type="entry name" value="HTH_3"/>
    <property type="match status" value="1"/>
</dbReference>